<accession>A0ABQ0W812</accession>
<name>A0ABQ0W812_9SPHI</name>
<reference evidence="2 3" key="1">
    <citation type="submission" date="2019-07" db="EMBL/GenBank/DDBJ databases">
        <title>Whole genome shotgun sequence of Sphingobacterium mizutaii NBRC 14946.</title>
        <authorList>
            <person name="Hosoyama A."/>
            <person name="Uohara A."/>
            <person name="Ohji S."/>
            <person name="Ichikawa N."/>
        </authorList>
    </citation>
    <scope>NUCLEOTIDE SEQUENCE [LARGE SCALE GENOMIC DNA]</scope>
    <source>
        <strain evidence="2 3">NBRC 14946</strain>
    </source>
</reference>
<evidence type="ECO:0000313" key="3">
    <source>
        <dbReference type="Proteomes" id="UP000321676"/>
    </source>
</evidence>
<dbReference type="Proteomes" id="UP000321676">
    <property type="component" value="Unassembled WGS sequence"/>
</dbReference>
<keyword evidence="3" id="KW-1185">Reference proteome</keyword>
<proteinExistence type="predicted"/>
<evidence type="ECO:0000313" key="2">
    <source>
        <dbReference type="EMBL" id="GEM70029.1"/>
    </source>
</evidence>
<protein>
    <submittedName>
        <fullName evidence="2">Uncharacterized protein</fullName>
    </submittedName>
</protein>
<comment type="caution">
    <text evidence="2">The sequence shown here is derived from an EMBL/GenBank/DDBJ whole genome shotgun (WGS) entry which is preliminary data.</text>
</comment>
<evidence type="ECO:0000256" key="1">
    <source>
        <dbReference type="SAM" id="MobiDB-lite"/>
    </source>
</evidence>
<organism evidence="2 3">
    <name type="scientific">Sphingobacterium mizutaii NBRC 14946 = DSM 11724</name>
    <dbReference type="NCBI Taxonomy" id="1220576"/>
    <lineage>
        <taxon>Bacteria</taxon>
        <taxon>Pseudomonadati</taxon>
        <taxon>Bacteroidota</taxon>
        <taxon>Sphingobacteriia</taxon>
        <taxon>Sphingobacteriales</taxon>
        <taxon>Sphingobacteriaceae</taxon>
        <taxon>Sphingobacterium</taxon>
    </lineage>
</organism>
<feature type="region of interest" description="Disordered" evidence="1">
    <location>
        <begin position="1"/>
        <end position="20"/>
    </location>
</feature>
<gene>
    <name evidence="2" type="ORF">SMI01S_36350</name>
</gene>
<dbReference type="EMBL" id="BJXH01000060">
    <property type="protein sequence ID" value="GEM70029.1"/>
    <property type="molecule type" value="Genomic_DNA"/>
</dbReference>
<sequence>MASRGADFGRPRGAKEPGNAKAYGGGIIQLIDSADFLQVTAFIGPGKSAKELYGKPFKTIVLCIQSVAGKQMYYYNK</sequence>